<evidence type="ECO:0000256" key="2">
    <source>
        <dbReference type="ARBA" id="ARBA00022723"/>
    </source>
</evidence>
<proteinExistence type="inferred from homology"/>
<sequence>MPADPRYPLGPSPEVITLTPTERLERLAVLRALPHEFAAALSGLSRAQLDTPYREGGWTLRQLAHHVPDSHLNAYVRTRLALTEPEPTIKPYEEQLWAELPDSRLDVDVSLELLRALHTRWVACLEGLAGADWVKKFHHPMNGPTTLEQMLGYYAWHGRHHTAHILNLRRRMGW</sequence>
<evidence type="ECO:0000313" key="7">
    <source>
        <dbReference type="EMBL" id="MFC3862938.1"/>
    </source>
</evidence>
<keyword evidence="8" id="KW-1185">Reference proteome</keyword>
<comment type="cofactor">
    <cofactor evidence="5">
        <name>Zn(2+)</name>
        <dbReference type="ChEBI" id="CHEBI:29105"/>
    </cofactor>
    <text evidence="5">Binds 1 zinc ion per subunit.</text>
</comment>
<keyword evidence="3 5" id="KW-0378">Hydrolase</keyword>
<dbReference type="EMBL" id="JBHRZF010000218">
    <property type="protein sequence ID" value="MFC3862938.1"/>
    <property type="molecule type" value="Genomic_DNA"/>
</dbReference>
<keyword evidence="2 5" id="KW-0479">Metal-binding</keyword>
<reference evidence="8" key="1">
    <citation type="journal article" date="2019" name="Int. J. Syst. Evol. Microbiol.">
        <title>The Global Catalogue of Microorganisms (GCM) 10K type strain sequencing project: providing services to taxonomists for standard genome sequencing and annotation.</title>
        <authorList>
            <consortium name="The Broad Institute Genomics Platform"/>
            <consortium name="The Broad Institute Genome Sequencing Center for Infectious Disease"/>
            <person name="Wu L."/>
            <person name="Ma J."/>
        </authorList>
    </citation>
    <scope>NUCLEOTIDE SEQUENCE [LARGE SCALE GENOMIC DNA]</scope>
    <source>
        <strain evidence="8">CCTCC AB 2013263</strain>
    </source>
</reference>
<feature type="binding site" evidence="5">
    <location>
        <position position="157"/>
    </location>
    <ligand>
        <name>Zn(2+)</name>
        <dbReference type="ChEBI" id="CHEBI:29105"/>
    </ligand>
</feature>
<comment type="caution">
    <text evidence="7">The sequence shown here is derived from an EMBL/GenBank/DDBJ whole genome shotgun (WGS) entry which is preliminary data.</text>
</comment>
<feature type="binding site" evidence="5">
    <location>
        <position position="161"/>
    </location>
    <ligand>
        <name>Zn(2+)</name>
        <dbReference type="ChEBI" id="CHEBI:29105"/>
    </ligand>
</feature>
<dbReference type="Pfam" id="PF12867">
    <property type="entry name" value="DinB_2"/>
    <property type="match status" value="1"/>
</dbReference>
<evidence type="ECO:0000256" key="3">
    <source>
        <dbReference type="ARBA" id="ARBA00022801"/>
    </source>
</evidence>
<keyword evidence="4 5" id="KW-0862">Zinc</keyword>
<keyword evidence="7" id="KW-0808">Transferase</keyword>
<dbReference type="SUPFAM" id="SSF109854">
    <property type="entry name" value="DinB/YfiT-like putative metalloenzymes"/>
    <property type="match status" value="1"/>
</dbReference>
<name>A0ABV8AB85_9DEIO</name>
<evidence type="ECO:0000313" key="8">
    <source>
        <dbReference type="Proteomes" id="UP001595748"/>
    </source>
</evidence>
<dbReference type="HAMAP" id="MF_01256">
    <property type="entry name" value="YfiT_hydrol"/>
    <property type="match status" value="1"/>
</dbReference>
<gene>
    <name evidence="7" type="ORF">ACFOPQ_19430</name>
</gene>
<evidence type="ECO:0000259" key="6">
    <source>
        <dbReference type="Pfam" id="PF12867"/>
    </source>
</evidence>
<dbReference type="GO" id="GO:0016740">
    <property type="term" value="F:transferase activity"/>
    <property type="evidence" value="ECO:0007669"/>
    <property type="project" value="UniProtKB-KW"/>
</dbReference>
<organism evidence="7 8">
    <name type="scientific">Deinococcus antarcticus</name>
    <dbReference type="NCBI Taxonomy" id="1298767"/>
    <lineage>
        <taxon>Bacteria</taxon>
        <taxon>Thermotogati</taxon>
        <taxon>Deinococcota</taxon>
        <taxon>Deinococci</taxon>
        <taxon>Deinococcales</taxon>
        <taxon>Deinococcaceae</taxon>
        <taxon>Deinococcus</taxon>
    </lineage>
</organism>
<protein>
    <recommendedName>
        <fullName evidence="5">Putative metal-dependent hydrolase ACFOPQ_19430</fullName>
        <ecNumber evidence="5">3.-.-.-</ecNumber>
    </recommendedName>
</protein>
<dbReference type="Gene3D" id="1.20.120.450">
    <property type="entry name" value="dinb family like domain"/>
    <property type="match status" value="1"/>
</dbReference>
<comment type="function">
    <text evidence="5">Possible metal-dependent hydrolase.</text>
</comment>
<comment type="similarity">
    <text evidence="5">Belongs to the metal hydrolase YfiT family.</text>
</comment>
<dbReference type="Proteomes" id="UP001595748">
    <property type="component" value="Unassembled WGS sequence"/>
</dbReference>
<comment type="subunit">
    <text evidence="5">Homodimer.</text>
</comment>
<dbReference type="NCBIfam" id="NF009807">
    <property type="entry name" value="PRK13291.1"/>
    <property type="match status" value="1"/>
</dbReference>
<accession>A0ABV8AB85</accession>
<feature type="domain" description="DinB-like" evidence="6">
    <location>
        <begin position="30"/>
        <end position="165"/>
    </location>
</feature>
<evidence type="ECO:0000256" key="5">
    <source>
        <dbReference type="HAMAP-Rule" id="MF_01256"/>
    </source>
</evidence>
<keyword evidence="1 5" id="KW-0963">Cytoplasm</keyword>
<comment type="subcellular location">
    <subcellularLocation>
        <location evidence="5">Cytoplasm</location>
    </subcellularLocation>
</comment>
<dbReference type="InterPro" id="IPR024775">
    <property type="entry name" value="DinB-like"/>
</dbReference>
<dbReference type="InterPro" id="IPR023774">
    <property type="entry name" value="Put_metal_dep_hydrolase_YfiT"/>
</dbReference>
<evidence type="ECO:0000256" key="1">
    <source>
        <dbReference type="ARBA" id="ARBA00022490"/>
    </source>
</evidence>
<evidence type="ECO:0000256" key="4">
    <source>
        <dbReference type="ARBA" id="ARBA00022833"/>
    </source>
</evidence>
<dbReference type="EC" id="3.-.-.-" evidence="5"/>
<feature type="binding site" evidence="5">
    <location>
        <position position="66"/>
    </location>
    <ligand>
        <name>Zn(2+)</name>
        <dbReference type="ChEBI" id="CHEBI:29105"/>
    </ligand>
</feature>
<dbReference type="InterPro" id="IPR034660">
    <property type="entry name" value="DinB/YfiT-like"/>
</dbReference>
<dbReference type="RefSeq" id="WP_380080873.1">
    <property type="nucleotide sequence ID" value="NZ_JBHRZF010000218.1"/>
</dbReference>